<dbReference type="STRING" id="322104.A3GH65"/>
<dbReference type="OMA" id="VMEWADG"/>
<evidence type="ECO:0000256" key="1">
    <source>
        <dbReference type="SAM" id="MobiDB-lite"/>
    </source>
</evidence>
<dbReference type="EMBL" id="AAVQ01000002">
    <property type="protein sequence ID" value="EAZ62997.2"/>
    <property type="molecule type" value="Genomic_DNA"/>
</dbReference>
<dbReference type="GeneID" id="4851614"/>
<feature type="compositionally biased region" description="Basic and acidic residues" evidence="1">
    <location>
        <begin position="64"/>
        <end position="76"/>
    </location>
</feature>
<reference evidence="2 3" key="1">
    <citation type="journal article" date="2007" name="Nat. Biotechnol.">
        <title>Genome sequence of the lignocellulose-bioconverting and xylose-fermenting yeast Pichia stipitis.</title>
        <authorList>
            <person name="Jeffries T.W."/>
            <person name="Grigoriev I.V."/>
            <person name="Grimwood J."/>
            <person name="Laplaza J.M."/>
            <person name="Aerts A."/>
            <person name="Salamov A."/>
            <person name="Schmutz J."/>
            <person name="Lindquist E."/>
            <person name="Dehal P."/>
            <person name="Shapiro H."/>
            <person name="Jin Y.S."/>
            <person name="Passoth V."/>
            <person name="Richardson P.M."/>
        </authorList>
    </citation>
    <scope>NUCLEOTIDE SEQUENCE [LARGE SCALE GENOMIC DNA]</scope>
    <source>
        <strain evidence="3">ATCC 58785 / CBS 6054 / NBRC 10063 / NRRL Y-11545</strain>
    </source>
</reference>
<keyword evidence="3" id="KW-1185">Reference proteome</keyword>
<dbReference type="PANTHER" id="PTHR39398:SF1">
    <property type="entry name" value="CSN8_PSMD8_EIF3K DOMAIN-CONTAINING PROTEIN"/>
    <property type="match status" value="1"/>
</dbReference>
<sequence length="390" mass="45918">MEEERKEEGSKLLKQFDPNYTTSRGERNNSFSDQSYSTKKSYNQNNRESSRGGRWRAYSNRNSDFNRSRNSNDEDKNFFQNQAAEEIARSKQRALRFSNDDKKFEKQREYGFVSRGEDNRLQKSSNERESYFKQILMNFIEYCSSNTSSTLSDKISHFIEKDELSELTADTNNSGESLKHSITIDTILNSLRKLREALLFAIPNEFSKKVFLFSIRISAAIGHHQTYIPCIMYLLSYYKANKESVVTMEEVEEITTLLVLHLAHFNNSNSKALRLYFEYLHKIDNSKTGKTFEVLQSWIYRDYYSWMKHYNMETDNAKASIMKFGLSTMVKHVIDCVSKSYFTITKHQLEQTLLPRGYTYESLVESYNLTWKGDEKNNQVIIVRDRTTRK</sequence>
<dbReference type="Proteomes" id="UP000002258">
    <property type="component" value="Chromosome 1"/>
</dbReference>
<evidence type="ECO:0000313" key="3">
    <source>
        <dbReference type="Proteomes" id="UP000002258"/>
    </source>
</evidence>
<organism evidence="2 3">
    <name type="scientific">Scheffersomyces stipitis (strain ATCC 58785 / CBS 6054 / NBRC 10063 / NRRL Y-11545)</name>
    <name type="common">Yeast</name>
    <name type="synonym">Pichia stipitis</name>
    <dbReference type="NCBI Taxonomy" id="322104"/>
    <lineage>
        <taxon>Eukaryota</taxon>
        <taxon>Fungi</taxon>
        <taxon>Dikarya</taxon>
        <taxon>Ascomycota</taxon>
        <taxon>Saccharomycotina</taxon>
        <taxon>Pichiomycetes</taxon>
        <taxon>Debaryomycetaceae</taxon>
        <taxon>Scheffersomyces</taxon>
    </lineage>
</organism>
<feature type="compositionally biased region" description="Basic and acidic residues" evidence="1">
    <location>
        <begin position="1"/>
        <end position="11"/>
    </location>
</feature>
<proteinExistence type="predicted"/>
<dbReference type="HOGENOM" id="CLU_070609_0_0_1"/>
<name>A3GH65_PICST</name>
<dbReference type="eggNOG" id="ENOG502RXZN">
    <property type="taxonomic scope" value="Eukaryota"/>
</dbReference>
<dbReference type="AlphaFoldDB" id="A3GH65"/>
<gene>
    <name evidence="2" type="ORF">PICST_28875</name>
</gene>
<dbReference type="PANTHER" id="PTHR39398">
    <property type="entry name" value="YALI0F14311P"/>
    <property type="match status" value="1"/>
</dbReference>
<feature type="compositionally biased region" description="Polar residues" evidence="1">
    <location>
        <begin position="18"/>
        <end position="47"/>
    </location>
</feature>
<evidence type="ECO:0000313" key="2">
    <source>
        <dbReference type="EMBL" id="EAZ62997.2"/>
    </source>
</evidence>
<dbReference type="OrthoDB" id="2100128at2759"/>
<protein>
    <submittedName>
        <fullName evidence="2">Uncharacterized protein</fullName>
    </submittedName>
</protein>
<accession>A3GH65</accession>
<comment type="caution">
    <text evidence="2">The sequence shown here is derived from an EMBL/GenBank/DDBJ whole genome shotgun (WGS) entry which is preliminary data.</text>
</comment>
<dbReference type="KEGG" id="pic:PICST_28875"/>
<feature type="region of interest" description="Disordered" evidence="1">
    <location>
        <begin position="1"/>
        <end position="76"/>
    </location>
</feature>
<dbReference type="InParanoid" id="A3GH65"/>
<dbReference type="RefSeq" id="XP_001387020.2">
    <property type="nucleotide sequence ID" value="XM_001386983.1"/>
</dbReference>